<protein>
    <recommendedName>
        <fullName evidence="3">HEAT repeat protein</fullName>
    </recommendedName>
</protein>
<evidence type="ECO:0000313" key="1">
    <source>
        <dbReference type="EMBL" id="EKX67418.1"/>
    </source>
</evidence>
<dbReference type="SUPFAM" id="SSF48371">
    <property type="entry name" value="ARM repeat"/>
    <property type="match status" value="1"/>
</dbReference>
<name>L1L492_9ACTN</name>
<dbReference type="EMBL" id="AEJC01000153">
    <property type="protein sequence ID" value="EKX67418.1"/>
    <property type="molecule type" value="Genomic_DNA"/>
</dbReference>
<dbReference type="InterPro" id="IPR011989">
    <property type="entry name" value="ARM-like"/>
</dbReference>
<dbReference type="Gene3D" id="1.25.10.10">
    <property type="entry name" value="Leucine-rich Repeat Variant"/>
    <property type="match status" value="1"/>
</dbReference>
<sequence>MTVCQPDVPRVTVDDLLRAVDGGSADLVSTVFHDLEKPLSPAEREAVLSLARRWYEAGAEAELRRRTGASGPAGRARVMDDEYHHCEEITLGGVTVRDGHAAILTWCEEQFEIRTPFEELVTRALAFPDRDHMVRWQVSNTLGCRWDDETWSAVLALRAHPDHIRRLLAMDVLFSHTTTRYVPDDGTWASSPYEDRAYDVFAAWVEEERHPLVLPNVLVGLVQYYDPRNEAVGLRFAGHADPEVRGIVPGLLESREPFSPAAREALCALMRDPSTPVRCSAVVTVAEHPDPHPALRDALAERFGDEDEAVRVMAVFGLAERDDPRCVAGRDRMAPVEDPERYGYGVLDATQRYEERRDGTGDGWRWRRH</sequence>
<dbReference type="PATRIC" id="fig|698759.3.peg.2018"/>
<gene>
    <name evidence="1" type="ORF">STRIP9103_02808</name>
</gene>
<evidence type="ECO:0008006" key="3">
    <source>
        <dbReference type="Google" id="ProtNLM"/>
    </source>
</evidence>
<organism evidence="1 2">
    <name type="scientific">Streptomyces ipomoeae 91-03</name>
    <dbReference type="NCBI Taxonomy" id="698759"/>
    <lineage>
        <taxon>Bacteria</taxon>
        <taxon>Bacillati</taxon>
        <taxon>Actinomycetota</taxon>
        <taxon>Actinomycetes</taxon>
        <taxon>Kitasatosporales</taxon>
        <taxon>Streptomycetaceae</taxon>
        <taxon>Streptomyces</taxon>
    </lineage>
</organism>
<evidence type="ECO:0000313" key="2">
    <source>
        <dbReference type="Proteomes" id="UP000010411"/>
    </source>
</evidence>
<accession>L1L492</accession>
<reference evidence="1 2" key="1">
    <citation type="submission" date="2012-11" db="EMBL/GenBank/DDBJ databases">
        <authorList>
            <person name="Huguet-Tapia J.C."/>
            <person name="Durkin A.S."/>
            <person name="Pettis G.S."/>
            <person name="Badger J.H."/>
        </authorList>
    </citation>
    <scope>NUCLEOTIDE SEQUENCE [LARGE SCALE GENOMIC DNA]</scope>
    <source>
        <strain evidence="1 2">91-03</strain>
    </source>
</reference>
<proteinExistence type="predicted"/>
<dbReference type="InterPro" id="IPR016024">
    <property type="entry name" value="ARM-type_fold"/>
</dbReference>
<dbReference type="Proteomes" id="UP000010411">
    <property type="component" value="Unassembled WGS sequence"/>
</dbReference>
<dbReference type="AlphaFoldDB" id="L1L492"/>
<keyword evidence="2" id="KW-1185">Reference proteome</keyword>
<comment type="caution">
    <text evidence="1">The sequence shown here is derived from an EMBL/GenBank/DDBJ whole genome shotgun (WGS) entry which is preliminary data.</text>
</comment>